<proteinExistence type="predicted"/>
<reference evidence="1" key="1">
    <citation type="journal article" date="2018" name="Genome Biol. Evol.">
        <title>Genomics and development of Lentinus tigrinus, a white-rot wood-decaying mushroom with dimorphic fruiting bodies.</title>
        <authorList>
            <person name="Wu B."/>
            <person name="Xu Z."/>
            <person name="Knudson A."/>
            <person name="Carlson A."/>
            <person name="Chen N."/>
            <person name="Kovaka S."/>
            <person name="LaButti K."/>
            <person name="Lipzen A."/>
            <person name="Pennachio C."/>
            <person name="Riley R."/>
            <person name="Schakwitz W."/>
            <person name="Umezawa K."/>
            <person name="Ohm R.A."/>
            <person name="Grigoriev I.V."/>
            <person name="Nagy L.G."/>
            <person name="Gibbons J."/>
            <person name="Hibbett D."/>
        </authorList>
    </citation>
    <scope>NUCLEOTIDE SEQUENCE [LARGE SCALE GENOMIC DNA]</scope>
    <source>
        <strain evidence="1">ALCF2SS1-6</strain>
    </source>
</reference>
<evidence type="ECO:0000313" key="1">
    <source>
        <dbReference type="EMBL" id="RPD54130.1"/>
    </source>
</evidence>
<keyword evidence="2" id="KW-1185">Reference proteome</keyword>
<protein>
    <submittedName>
        <fullName evidence="1">Uncharacterized protein</fullName>
    </submittedName>
</protein>
<dbReference type="AlphaFoldDB" id="A0A5C2RTZ5"/>
<dbReference type="Proteomes" id="UP000313359">
    <property type="component" value="Unassembled WGS sequence"/>
</dbReference>
<gene>
    <name evidence="1" type="ORF">L227DRAFT_580805</name>
</gene>
<accession>A0A5C2RTZ5</accession>
<organism evidence="1 2">
    <name type="scientific">Lentinus tigrinus ALCF2SS1-6</name>
    <dbReference type="NCBI Taxonomy" id="1328759"/>
    <lineage>
        <taxon>Eukaryota</taxon>
        <taxon>Fungi</taxon>
        <taxon>Dikarya</taxon>
        <taxon>Basidiomycota</taxon>
        <taxon>Agaricomycotina</taxon>
        <taxon>Agaricomycetes</taxon>
        <taxon>Polyporales</taxon>
        <taxon>Polyporaceae</taxon>
        <taxon>Lentinus</taxon>
    </lineage>
</organism>
<sequence>MTAEQARRHPTGETGVVPSELLSVTVALYVDSQGVSHPSSLLSTGACAFETTRYSTCSCLISTATRARRRWHTRCISSSPQALVLLRLAHSAPFDVLLVFLLLDGRFGINRTKHRYEIFASCLYRLPDLTYRTSVECQ</sequence>
<evidence type="ECO:0000313" key="2">
    <source>
        <dbReference type="Proteomes" id="UP000313359"/>
    </source>
</evidence>
<dbReference type="EMBL" id="ML122310">
    <property type="protein sequence ID" value="RPD54130.1"/>
    <property type="molecule type" value="Genomic_DNA"/>
</dbReference>
<name>A0A5C2RTZ5_9APHY</name>